<dbReference type="Pfam" id="PF23312">
    <property type="entry name" value="UBA_SIK3"/>
    <property type="match status" value="1"/>
</dbReference>
<dbReference type="GO" id="GO:0005524">
    <property type="term" value="F:ATP binding"/>
    <property type="evidence" value="ECO:0007669"/>
    <property type="project" value="UniProtKB-UniRule"/>
</dbReference>
<evidence type="ECO:0000256" key="16">
    <source>
        <dbReference type="SAM" id="MobiDB-lite"/>
    </source>
</evidence>
<dbReference type="FunFam" id="1.10.510.10:FF:000154">
    <property type="entry name" value="Serine/threonine-protein kinase SIK2"/>
    <property type="match status" value="1"/>
</dbReference>
<dbReference type="PROSITE" id="PS00108">
    <property type="entry name" value="PROTEIN_KINASE_ST"/>
    <property type="match status" value="1"/>
</dbReference>
<dbReference type="InterPro" id="IPR017441">
    <property type="entry name" value="Protein_kinase_ATP_BS"/>
</dbReference>
<feature type="region of interest" description="Disordered" evidence="16">
    <location>
        <begin position="1035"/>
        <end position="1062"/>
    </location>
</feature>
<dbReference type="RefSeq" id="XP_025768851.1">
    <property type="nucleotide sequence ID" value="XM_025913066.1"/>
</dbReference>
<evidence type="ECO:0000313" key="19">
    <source>
        <dbReference type="Proteomes" id="UP000515131"/>
    </source>
</evidence>
<proteinExistence type="predicted"/>
<comment type="cofactor">
    <cofactor evidence="1">
        <name>Mg(2+)</name>
        <dbReference type="ChEBI" id="CHEBI:18420"/>
    </cofactor>
</comment>
<keyword evidence="9 15" id="KW-0547">Nucleotide-binding</keyword>
<feature type="region of interest" description="Disordered" evidence="16">
    <location>
        <begin position="436"/>
        <end position="471"/>
    </location>
</feature>
<dbReference type="PROSITE" id="PS50030">
    <property type="entry name" value="UBA"/>
    <property type="match status" value="1"/>
</dbReference>
<dbReference type="GO" id="GO:0046872">
    <property type="term" value="F:metal ion binding"/>
    <property type="evidence" value="ECO:0007669"/>
    <property type="project" value="UniProtKB-KW"/>
</dbReference>
<evidence type="ECO:0000256" key="14">
    <source>
        <dbReference type="ARBA" id="ARBA00048679"/>
    </source>
</evidence>
<protein>
    <recommendedName>
        <fullName evidence="3">non-specific serine/threonine protein kinase</fullName>
        <ecNumber evidence="3">2.7.11.1</ecNumber>
    </recommendedName>
</protein>
<dbReference type="InterPro" id="IPR057380">
    <property type="entry name" value="UBA_SIK1/2/3"/>
</dbReference>
<dbReference type="GeneID" id="112849443"/>
<gene>
    <name evidence="20" type="primary">SIK1</name>
</gene>
<dbReference type="PROSITE" id="PS00107">
    <property type="entry name" value="PROTEIN_KINASE_ATP"/>
    <property type="match status" value="1"/>
</dbReference>
<comment type="catalytic activity">
    <reaction evidence="13">
        <text>L-threonyl-[protein] + ATP = O-phospho-L-threonyl-[protein] + ADP + H(+)</text>
        <dbReference type="Rhea" id="RHEA:46608"/>
        <dbReference type="Rhea" id="RHEA-COMP:11060"/>
        <dbReference type="Rhea" id="RHEA-COMP:11605"/>
        <dbReference type="ChEBI" id="CHEBI:15378"/>
        <dbReference type="ChEBI" id="CHEBI:30013"/>
        <dbReference type="ChEBI" id="CHEBI:30616"/>
        <dbReference type="ChEBI" id="CHEBI:61977"/>
        <dbReference type="ChEBI" id="CHEBI:456216"/>
        <dbReference type="EC" id="2.7.11.1"/>
    </reaction>
</comment>
<evidence type="ECO:0000256" key="11">
    <source>
        <dbReference type="ARBA" id="ARBA00022840"/>
    </source>
</evidence>
<dbReference type="SUPFAM" id="SSF56112">
    <property type="entry name" value="Protein kinase-like (PK-like)"/>
    <property type="match status" value="1"/>
</dbReference>
<dbReference type="AlphaFoldDB" id="A0A6P6H0A6"/>
<dbReference type="Pfam" id="PF00069">
    <property type="entry name" value="Pkinase"/>
    <property type="match status" value="1"/>
</dbReference>
<dbReference type="CDD" id="cd14071">
    <property type="entry name" value="STKc_SIK"/>
    <property type="match status" value="1"/>
</dbReference>
<feature type="region of interest" description="Disordered" evidence="16">
    <location>
        <begin position="952"/>
        <end position="981"/>
    </location>
</feature>
<dbReference type="InterPro" id="IPR000719">
    <property type="entry name" value="Prot_kinase_dom"/>
</dbReference>
<dbReference type="CTD" id="150094"/>
<evidence type="ECO:0000256" key="5">
    <source>
        <dbReference type="ARBA" id="ARBA00022527"/>
    </source>
</evidence>
<dbReference type="Proteomes" id="UP000515131">
    <property type="component" value="Unplaced"/>
</dbReference>
<evidence type="ECO:0000256" key="15">
    <source>
        <dbReference type="PROSITE-ProRule" id="PRU10141"/>
    </source>
</evidence>
<feature type="domain" description="UBA" evidence="18">
    <location>
        <begin position="303"/>
        <end position="343"/>
    </location>
</feature>
<dbReference type="InterPro" id="IPR034672">
    <property type="entry name" value="SIK"/>
</dbReference>
<evidence type="ECO:0000313" key="20">
    <source>
        <dbReference type="RefSeq" id="XP_025768851.1"/>
    </source>
</evidence>
<keyword evidence="4" id="KW-0963">Cytoplasm</keyword>
<evidence type="ECO:0000256" key="8">
    <source>
        <dbReference type="ARBA" id="ARBA00022723"/>
    </source>
</evidence>
<comment type="subcellular location">
    <subcellularLocation>
        <location evidence="2">Cytoplasm</location>
    </subcellularLocation>
</comment>
<feature type="compositionally biased region" description="Basic and acidic residues" evidence="16">
    <location>
        <begin position="645"/>
        <end position="656"/>
    </location>
</feature>
<dbReference type="EC" id="2.7.11.1" evidence="3"/>
<keyword evidence="12" id="KW-0460">Magnesium</keyword>
<keyword evidence="5" id="KW-0723">Serine/threonine-protein kinase</keyword>
<evidence type="ECO:0000256" key="3">
    <source>
        <dbReference type="ARBA" id="ARBA00012513"/>
    </source>
</evidence>
<feature type="region of interest" description="Disordered" evidence="16">
    <location>
        <begin position="350"/>
        <end position="378"/>
    </location>
</feature>
<keyword evidence="7" id="KW-0808">Transferase</keyword>
<keyword evidence="6" id="KW-0597">Phosphoprotein</keyword>
<evidence type="ECO:0000259" key="18">
    <source>
        <dbReference type="PROSITE" id="PS50030"/>
    </source>
</evidence>
<evidence type="ECO:0000256" key="6">
    <source>
        <dbReference type="ARBA" id="ARBA00022553"/>
    </source>
</evidence>
<dbReference type="PROSITE" id="PS50011">
    <property type="entry name" value="PROTEIN_KINASE_DOM"/>
    <property type="match status" value="1"/>
</dbReference>
<dbReference type="InterPro" id="IPR011009">
    <property type="entry name" value="Kinase-like_dom_sf"/>
</dbReference>
<keyword evidence="19" id="KW-1185">Reference proteome</keyword>
<evidence type="ECO:0000256" key="9">
    <source>
        <dbReference type="ARBA" id="ARBA00022741"/>
    </source>
</evidence>
<evidence type="ECO:0000256" key="2">
    <source>
        <dbReference type="ARBA" id="ARBA00004496"/>
    </source>
</evidence>
<evidence type="ECO:0000256" key="10">
    <source>
        <dbReference type="ARBA" id="ARBA00022777"/>
    </source>
</evidence>
<dbReference type="GO" id="GO:0000226">
    <property type="term" value="P:microtubule cytoskeleton organization"/>
    <property type="evidence" value="ECO:0007669"/>
    <property type="project" value="TreeGrafter"/>
</dbReference>
<evidence type="ECO:0000256" key="1">
    <source>
        <dbReference type="ARBA" id="ARBA00001946"/>
    </source>
</evidence>
<dbReference type="GO" id="GO:0005737">
    <property type="term" value="C:cytoplasm"/>
    <property type="evidence" value="ECO:0007669"/>
    <property type="project" value="UniProtKB-SubCell"/>
</dbReference>
<feature type="domain" description="Protein kinase" evidence="17">
    <location>
        <begin position="27"/>
        <end position="278"/>
    </location>
</feature>
<comment type="catalytic activity">
    <reaction evidence="14">
        <text>L-seryl-[protein] + ATP = O-phospho-L-seryl-[protein] + ADP + H(+)</text>
        <dbReference type="Rhea" id="RHEA:17989"/>
        <dbReference type="Rhea" id="RHEA-COMP:9863"/>
        <dbReference type="Rhea" id="RHEA-COMP:11604"/>
        <dbReference type="ChEBI" id="CHEBI:15378"/>
        <dbReference type="ChEBI" id="CHEBI:29999"/>
        <dbReference type="ChEBI" id="CHEBI:30616"/>
        <dbReference type="ChEBI" id="CHEBI:83421"/>
        <dbReference type="ChEBI" id="CHEBI:456216"/>
        <dbReference type="EC" id="2.7.11.1"/>
    </reaction>
</comment>
<dbReference type="SMART" id="SM00220">
    <property type="entry name" value="S_TKc"/>
    <property type="match status" value="1"/>
</dbReference>
<evidence type="ECO:0000256" key="12">
    <source>
        <dbReference type="ARBA" id="ARBA00022842"/>
    </source>
</evidence>
<name>A0A6P6H0A6_PUMCO</name>
<organism evidence="19 20">
    <name type="scientific">Puma concolor</name>
    <name type="common">Mountain lion</name>
    <name type="synonym">Felis concolor</name>
    <dbReference type="NCBI Taxonomy" id="9696"/>
    <lineage>
        <taxon>Eukaryota</taxon>
        <taxon>Metazoa</taxon>
        <taxon>Chordata</taxon>
        <taxon>Craniata</taxon>
        <taxon>Vertebrata</taxon>
        <taxon>Euteleostomi</taxon>
        <taxon>Mammalia</taxon>
        <taxon>Eutheria</taxon>
        <taxon>Laurasiatheria</taxon>
        <taxon>Carnivora</taxon>
        <taxon>Feliformia</taxon>
        <taxon>Felidae</taxon>
        <taxon>Felinae</taxon>
        <taxon>Puma</taxon>
    </lineage>
</organism>
<accession>A0A6P6H0A6</accession>
<dbReference type="InterPro" id="IPR015940">
    <property type="entry name" value="UBA"/>
</dbReference>
<reference evidence="20" key="1">
    <citation type="submission" date="2025-08" db="UniProtKB">
        <authorList>
            <consortium name="RefSeq"/>
        </authorList>
    </citation>
    <scope>IDENTIFICATION</scope>
    <source>
        <tissue evidence="20">Blood</tissue>
    </source>
</reference>
<keyword evidence="8" id="KW-0479">Metal-binding</keyword>
<dbReference type="InterPro" id="IPR008271">
    <property type="entry name" value="Ser/Thr_kinase_AS"/>
</dbReference>
<evidence type="ECO:0000256" key="7">
    <source>
        <dbReference type="ARBA" id="ARBA00022679"/>
    </source>
</evidence>
<evidence type="ECO:0000256" key="13">
    <source>
        <dbReference type="ARBA" id="ARBA00047899"/>
    </source>
</evidence>
<sequence>MVIMSELSAAPAGSSQSQQKPLRVGFYDVERTLGKGNFAVVKLARHRVTKTQVAIKIIDKTRLDSSNLEKIYREVQIMKLLNHPHIIKLYQVMETKDMLYIVTEFAKNGEMFDYLTSNGHLSENEARKKFWQILSAVEYCHSHHIVHRDLKTENLLLDGSMDIKLADFGFGNFYKSGEPLSTWCGSPPYAAPEVFEGKEYEGPQLDIWSLGVVLYVLVCGSLPFDGPNLPALRQRVLEGRFRIPFFMSQDCETLIRRMLVVDPSKRITIAQIRQHRWMQAEPPVPRQACTAFSALSYNASLGRYDEQVLGIMHTLGIDRQRTVESLQNSSYNHFAAIYYLLLERLKEHRHTQPSARPGLARQQRPRSSDLGGFEVPQEGLSGDSFQPSLLCPQPQAFGQSVLQADADCDPLSSLQPLLFPLDANCNGVFRNRPTSPSGLLDASISEEVRQGQGLEEEREPQEPLSGGTGRRHTLAEVSTCFSPSAPPCIVVSSSAASPSEGTSSDSCLTFSAGDGPAGLSGRLAAQGLVGTCSPLRLASPLLGAQSATPVLQAQGAPGGVTLLPISFQEGRRASDTSLTQGLKAFRQQLRKSTRAKGLLGLNKIKGLARQVCPPSSSSRATRGGLSAFQLPTPSPGPHGGGAGSREGRSLLEEVLHQQRSQRGGGGTSSPASLAARSCPPPESFRLLVALAGVRVLPGAVTAADPGAAEPSTQRSTGAPEGGLCCRMRLDVIRAAVFQACGGGQGRAMPGFLLVKTACNFLQTVRAACASDRRVAARAGVARWGLSLSRCGAALAGPASVVPPQSADSRAVSGLLCLLDELTVLPLRAIPGRGSPLFRGLFWCFRRCLASVRWSNLGSRVGAQSAISALYTDFPCSDGTVEPVPPCCAAVPVASLSTCPSANSSTCPGLSEDTEDTGPTHGSQVVCLSELGGDYRLPQVCRGLSHRGAPSARSALDLLGGSGESQGSGSSPDATPRSPAPGVRALVESGLLCAKVSGSRDEVTGDIVVSTLPPFGSLTLVDPGRHAVRTSAWLFGDAKRPGTEGPANGRVNSPSRKQTLRPR</sequence>
<evidence type="ECO:0000256" key="4">
    <source>
        <dbReference type="ARBA" id="ARBA00022490"/>
    </source>
</evidence>
<keyword evidence="10 20" id="KW-0418">Kinase</keyword>
<feature type="region of interest" description="Disordered" evidence="16">
    <location>
        <begin position="610"/>
        <end position="677"/>
    </location>
</feature>
<evidence type="ECO:0000259" key="17">
    <source>
        <dbReference type="PROSITE" id="PS50011"/>
    </source>
</evidence>
<dbReference type="KEGG" id="pcoo:112849443"/>
<dbReference type="GO" id="GO:0050321">
    <property type="term" value="F:tau-protein kinase activity"/>
    <property type="evidence" value="ECO:0007669"/>
    <property type="project" value="TreeGrafter"/>
</dbReference>
<dbReference type="Gene3D" id="1.10.510.10">
    <property type="entry name" value="Transferase(Phosphotransferase) domain 1"/>
    <property type="match status" value="1"/>
</dbReference>
<dbReference type="GO" id="GO:0035556">
    <property type="term" value="P:intracellular signal transduction"/>
    <property type="evidence" value="ECO:0007669"/>
    <property type="project" value="TreeGrafter"/>
</dbReference>
<dbReference type="FunFam" id="3.30.200.20:FF:000003">
    <property type="entry name" value="Non-specific serine/threonine protein kinase"/>
    <property type="match status" value="1"/>
</dbReference>
<feature type="binding site" evidence="15">
    <location>
        <position position="56"/>
    </location>
    <ligand>
        <name>ATP</name>
        <dbReference type="ChEBI" id="CHEBI:30616"/>
    </ligand>
</feature>
<keyword evidence="11 15" id="KW-0067">ATP-binding</keyword>
<dbReference type="PANTHER" id="PTHR24346">
    <property type="entry name" value="MAP/MICROTUBULE AFFINITY-REGULATING KINASE"/>
    <property type="match status" value="1"/>
</dbReference>
<dbReference type="PANTHER" id="PTHR24346:SF47">
    <property type="entry name" value="SERINE_THREONINE-PROTEIN KINASE SIK2-RELATED"/>
    <property type="match status" value="1"/>
</dbReference>